<evidence type="ECO:0000256" key="5">
    <source>
        <dbReference type="ARBA" id="ARBA00023163"/>
    </source>
</evidence>
<feature type="region of interest" description="Disordered" evidence="7">
    <location>
        <begin position="86"/>
        <end position="105"/>
    </location>
</feature>
<evidence type="ECO:0000313" key="10">
    <source>
        <dbReference type="Proteomes" id="UP001604277"/>
    </source>
</evidence>
<protein>
    <submittedName>
        <fullName evidence="9">Ethylene-responsive transcription factor 3</fullName>
    </submittedName>
</protein>
<keyword evidence="6" id="KW-0539">Nucleus</keyword>
<keyword evidence="2" id="KW-0936">Ethylene signaling pathway</keyword>
<sequence length="105" mass="11698">MPGTFDSAEDASRAYDTAAHSLCGPKAKTNFPLPLDANVFPNFNPRNPNQQHINNYPNDLFMDPQFYSHYNQLIAQQKATFSGMNSTFESFSGPKQLPPPPSSFI</sequence>
<dbReference type="InterPro" id="IPR001471">
    <property type="entry name" value="AP2/ERF_dom"/>
</dbReference>
<comment type="subcellular location">
    <subcellularLocation>
        <location evidence="1">Nucleus</location>
    </subcellularLocation>
</comment>
<gene>
    <name evidence="9" type="ORF">Fot_20367</name>
</gene>
<dbReference type="PANTHER" id="PTHR31677:SF252">
    <property type="entry name" value="ETHYLENE-RESPONSIVE TRANSCRIPTION FACTOR 3"/>
    <property type="match status" value="1"/>
</dbReference>
<dbReference type="GO" id="GO:0009873">
    <property type="term" value="P:ethylene-activated signaling pathway"/>
    <property type="evidence" value="ECO:0007669"/>
    <property type="project" value="UniProtKB-KW"/>
</dbReference>
<dbReference type="GO" id="GO:0003677">
    <property type="term" value="F:DNA binding"/>
    <property type="evidence" value="ECO:0007669"/>
    <property type="project" value="UniProtKB-KW"/>
</dbReference>
<dbReference type="InterPro" id="IPR036955">
    <property type="entry name" value="AP2/ERF_dom_sf"/>
</dbReference>
<keyword evidence="10" id="KW-1185">Reference proteome</keyword>
<dbReference type="SMART" id="SM00380">
    <property type="entry name" value="AP2"/>
    <property type="match status" value="1"/>
</dbReference>
<keyword evidence="4" id="KW-0238">DNA-binding</keyword>
<reference evidence="10" key="1">
    <citation type="submission" date="2024-07" db="EMBL/GenBank/DDBJ databases">
        <title>Two chromosome-level genome assemblies of Korean endemic species Abeliophyllum distichum and Forsythia ovata (Oleaceae).</title>
        <authorList>
            <person name="Jang H."/>
        </authorList>
    </citation>
    <scope>NUCLEOTIDE SEQUENCE [LARGE SCALE GENOMIC DNA]</scope>
</reference>
<name>A0ABD1VNQ2_9LAMI</name>
<keyword evidence="5" id="KW-0804">Transcription</keyword>
<dbReference type="PROSITE" id="PS51032">
    <property type="entry name" value="AP2_ERF"/>
    <property type="match status" value="1"/>
</dbReference>
<dbReference type="GO" id="GO:0005634">
    <property type="term" value="C:nucleus"/>
    <property type="evidence" value="ECO:0007669"/>
    <property type="project" value="UniProtKB-SubCell"/>
</dbReference>
<evidence type="ECO:0000313" key="9">
    <source>
        <dbReference type="EMBL" id="KAL2538976.1"/>
    </source>
</evidence>
<proteinExistence type="predicted"/>
<dbReference type="Gene3D" id="3.30.730.10">
    <property type="entry name" value="AP2/ERF domain"/>
    <property type="match status" value="1"/>
</dbReference>
<evidence type="ECO:0000256" key="1">
    <source>
        <dbReference type="ARBA" id="ARBA00004123"/>
    </source>
</evidence>
<evidence type="ECO:0000256" key="4">
    <source>
        <dbReference type="ARBA" id="ARBA00023125"/>
    </source>
</evidence>
<keyword evidence="3" id="KW-0805">Transcription regulation</keyword>
<organism evidence="9 10">
    <name type="scientific">Forsythia ovata</name>
    <dbReference type="NCBI Taxonomy" id="205694"/>
    <lineage>
        <taxon>Eukaryota</taxon>
        <taxon>Viridiplantae</taxon>
        <taxon>Streptophyta</taxon>
        <taxon>Embryophyta</taxon>
        <taxon>Tracheophyta</taxon>
        <taxon>Spermatophyta</taxon>
        <taxon>Magnoliopsida</taxon>
        <taxon>eudicotyledons</taxon>
        <taxon>Gunneridae</taxon>
        <taxon>Pentapetalae</taxon>
        <taxon>asterids</taxon>
        <taxon>lamiids</taxon>
        <taxon>Lamiales</taxon>
        <taxon>Oleaceae</taxon>
        <taxon>Forsythieae</taxon>
        <taxon>Forsythia</taxon>
    </lineage>
</organism>
<evidence type="ECO:0000256" key="6">
    <source>
        <dbReference type="ARBA" id="ARBA00023242"/>
    </source>
</evidence>
<dbReference type="PANTHER" id="PTHR31677">
    <property type="entry name" value="AP2 DOMAIN CLASS TRANSCRIPTION FACTOR"/>
    <property type="match status" value="1"/>
</dbReference>
<accession>A0ABD1VNQ2</accession>
<evidence type="ECO:0000256" key="2">
    <source>
        <dbReference type="ARBA" id="ARBA00022745"/>
    </source>
</evidence>
<dbReference type="SUPFAM" id="SSF54171">
    <property type="entry name" value="DNA-binding domain"/>
    <property type="match status" value="1"/>
</dbReference>
<evidence type="ECO:0000256" key="7">
    <source>
        <dbReference type="SAM" id="MobiDB-lite"/>
    </source>
</evidence>
<dbReference type="AlphaFoldDB" id="A0ABD1VNQ2"/>
<comment type="caution">
    <text evidence="9">The sequence shown here is derived from an EMBL/GenBank/DDBJ whole genome shotgun (WGS) entry which is preliminary data.</text>
</comment>
<feature type="compositionally biased region" description="Pro residues" evidence="7">
    <location>
        <begin position="96"/>
        <end position="105"/>
    </location>
</feature>
<dbReference type="InterPro" id="IPR016177">
    <property type="entry name" value="DNA-bd_dom_sf"/>
</dbReference>
<feature type="domain" description="AP2/ERF" evidence="8">
    <location>
        <begin position="1"/>
        <end position="32"/>
    </location>
</feature>
<evidence type="ECO:0000259" key="8">
    <source>
        <dbReference type="PROSITE" id="PS51032"/>
    </source>
</evidence>
<dbReference type="EMBL" id="JBFOLJ010000005">
    <property type="protein sequence ID" value="KAL2538976.1"/>
    <property type="molecule type" value="Genomic_DNA"/>
</dbReference>
<dbReference type="Proteomes" id="UP001604277">
    <property type="component" value="Unassembled WGS sequence"/>
</dbReference>
<evidence type="ECO:0000256" key="3">
    <source>
        <dbReference type="ARBA" id="ARBA00023015"/>
    </source>
</evidence>